<dbReference type="EMBL" id="CAJVPY010028034">
    <property type="protein sequence ID" value="CAG8792023.1"/>
    <property type="molecule type" value="Genomic_DNA"/>
</dbReference>
<organism evidence="1 2">
    <name type="scientific">Dentiscutata erythropus</name>
    <dbReference type="NCBI Taxonomy" id="1348616"/>
    <lineage>
        <taxon>Eukaryota</taxon>
        <taxon>Fungi</taxon>
        <taxon>Fungi incertae sedis</taxon>
        <taxon>Mucoromycota</taxon>
        <taxon>Glomeromycotina</taxon>
        <taxon>Glomeromycetes</taxon>
        <taxon>Diversisporales</taxon>
        <taxon>Gigasporaceae</taxon>
        <taxon>Dentiscutata</taxon>
    </lineage>
</organism>
<reference evidence="1" key="1">
    <citation type="submission" date="2021-06" db="EMBL/GenBank/DDBJ databases">
        <authorList>
            <person name="Kallberg Y."/>
            <person name="Tangrot J."/>
            <person name="Rosling A."/>
        </authorList>
    </citation>
    <scope>NUCLEOTIDE SEQUENCE</scope>
    <source>
        <strain evidence="1">MA453B</strain>
    </source>
</reference>
<evidence type="ECO:0000313" key="2">
    <source>
        <dbReference type="Proteomes" id="UP000789405"/>
    </source>
</evidence>
<sequence>YGVGMKNPLRQQHQQYNSAGVNNITVNSNEGIRVRENILDRRQLGDFDYGDYGES</sequence>
<comment type="caution">
    <text evidence="1">The sequence shown here is derived from an EMBL/GenBank/DDBJ whole genome shotgun (WGS) entry which is preliminary data.</text>
</comment>
<evidence type="ECO:0000313" key="1">
    <source>
        <dbReference type="EMBL" id="CAG8792023.1"/>
    </source>
</evidence>
<name>A0A9N9P6P3_9GLOM</name>
<dbReference type="AlphaFoldDB" id="A0A9N9P6P3"/>
<feature type="non-terminal residue" evidence="1">
    <location>
        <position position="1"/>
    </location>
</feature>
<keyword evidence="2" id="KW-1185">Reference proteome</keyword>
<gene>
    <name evidence="1" type="ORF">DERYTH_LOCUS21619</name>
</gene>
<dbReference type="Proteomes" id="UP000789405">
    <property type="component" value="Unassembled WGS sequence"/>
</dbReference>
<proteinExistence type="predicted"/>
<accession>A0A9N9P6P3</accession>
<protein>
    <submittedName>
        <fullName evidence="1">25036_t:CDS:1</fullName>
    </submittedName>
</protein>